<organism evidence="2 3">
    <name type="scientific">Sporisorium graminicola</name>
    <dbReference type="NCBI Taxonomy" id="280036"/>
    <lineage>
        <taxon>Eukaryota</taxon>
        <taxon>Fungi</taxon>
        <taxon>Dikarya</taxon>
        <taxon>Basidiomycota</taxon>
        <taxon>Ustilaginomycotina</taxon>
        <taxon>Ustilaginomycetes</taxon>
        <taxon>Ustilaginales</taxon>
        <taxon>Ustilaginaceae</taxon>
        <taxon>Sporisorium</taxon>
    </lineage>
</organism>
<protein>
    <submittedName>
        <fullName evidence="2">Uncharacterized protein</fullName>
    </submittedName>
</protein>
<evidence type="ECO:0000256" key="1">
    <source>
        <dbReference type="SAM" id="MobiDB-lite"/>
    </source>
</evidence>
<comment type="caution">
    <text evidence="2">The sequence shown here is derived from an EMBL/GenBank/DDBJ whole genome shotgun (WGS) entry which is preliminary data.</text>
</comment>
<proteinExistence type="predicted"/>
<dbReference type="RefSeq" id="XP_029740333.1">
    <property type="nucleotide sequence ID" value="XM_029883298.1"/>
</dbReference>
<gene>
    <name evidence="2" type="ORF">EX895_002700</name>
</gene>
<dbReference type="Proteomes" id="UP000306050">
    <property type="component" value="Chromosome SGRAM_16"/>
</dbReference>
<reference evidence="2 3" key="1">
    <citation type="submission" date="2019-05" db="EMBL/GenBank/DDBJ databases">
        <title>Sporisorium graminicola CBS 10092 draft sequencing and annotation.</title>
        <authorList>
            <person name="Solano-Gonzalez S."/>
            <person name="Caddick M.X."/>
            <person name="Darby A."/>
        </authorList>
    </citation>
    <scope>NUCLEOTIDE SEQUENCE [LARGE SCALE GENOMIC DNA]</scope>
    <source>
        <strain evidence="2 3">CBS 10092</strain>
    </source>
</reference>
<dbReference type="AlphaFoldDB" id="A0A4U7KY55"/>
<dbReference type="GeneID" id="40725595"/>
<dbReference type="KEGG" id="sgra:EX895_002700"/>
<dbReference type="EMBL" id="SRRM01000009">
    <property type="protein sequence ID" value="TKY88348.1"/>
    <property type="molecule type" value="Genomic_DNA"/>
</dbReference>
<name>A0A4U7KY55_9BASI</name>
<evidence type="ECO:0000313" key="2">
    <source>
        <dbReference type="EMBL" id="TKY88348.1"/>
    </source>
</evidence>
<keyword evidence="3" id="KW-1185">Reference proteome</keyword>
<sequence>MTAWVTIVSKPSDRIRNVASHNTRSGDDNASHRPQKIGSQEGAPFAKRTEAGNSAAVAGNVSNEPTPAVNRPEQGRVIVVDGNDDMVPVGPNTATFSGKETEDVVSWLRLIRSELHMSRNNKVYGPSPRNA</sequence>
<accession>A0A4U7KY55</accession>
<evidence type="ECO:0000313" key="3">
    <source>
        <dbReference type="Proteomes" id="UP000306050"/>
    </source>
</evidence>
<feature type="region of interest" description="Disordered" evidence="1">
    <location>
        <begin position="15"/>
        <end position="74"/>
    </location>
</feature>